<keyword evidence="2" id="KW-0732">Signal</keyword>
<dbReference type="Proteomes" id="UP001595904">
    <property type="component" value="Unassembled WGS sequence"/>
</dbReference>
<feature type="domain" description="Dienelactone hydrolase" evidence="3">
    <location>
        <begin position="158"/>
        <end position="279"/>
    </location>
</feature>
<evidence type="ECO:0000256" key="1">
    <source>
        <dbReference type="ARBA" id="ARBA00022801"/>
    </source>
</evidence>
<gene>
    <name evidence="4" type="ORF">ACFPN2_23275</name>
</gene>
<dbReference type="Gene3D" id="3.40.50.1820">
    <property type="entry name" value="alpha/beta hydrolase"/>
    <property type="match status" value="1"/>
</dbReference>
<keyword evidence="5" id="KW-1185">Reference proteome</keyword>
<dbReference type="PANTHER" id="PTHR48081">
    <property type="entry name" value="AB HYDROLASE SUPERFAMILY PROTEIN C4A8.06C"/>
    <property type="match status" value="1"/>
</dbReference>
<feature type="signal peptide" evidence="2">
    <location>
        <begin position="1"/>
        <end position="21"/>
    </location>
</feature>
<organism evidence="4 5">
    <name type="scientific">Steroidobacter flavus</name>
    <dbReference type="NCBI Taxonomy" id="1842136"/>
    <lineage>
        <taxon>Bacteria</taxon>
        <taxon>Pseudomonadati</taxon>
        <taxon>Pseudomonadota</taxon>
        <taxon>Gammaproteobacteria</taxon>
        <taxon>Steroidobacterales</taxon>
        <taxon>Steroidobacteraceae</taxon>
        <taxon>Steroidobacter</taxon>
    </lineage>
</organism>
<dbReference type="InterPro" id="IPR029058">
    <property type="entry name" value="AB_hydrolase_fold"/>
</dbReference>
<dbReference type="GO" id="GO:0016787">
    <property type="term" value="F:hydrolase activity"/>
    <property type="evidence" value="ECO:0007669"/>
    <property type="project" value="UniProtKB-KW"/>
</dbReference>
<dbReference type="EMBL" id="JBHSDU010000014">
    <property type="protein sequence ID" value="MFC4312023.1"/>
    <property type="molecule type" value="Genomic_DNA"/>
</dbReference>
<accession>A0ABV8SZE9</accession>
<evidence type="ECO:0000313" key="4">
    <source>
        <dbReference type="EMBL" id="MFC4312023.1"/>
    </source>
</evidence>
<reference evidence="5" key="1">
    <citation type="journal article" date="2019" name="Int. J. Syst. Evol. Microbiol.">
        <title>The Global Catalogue of Microorganisms (GCM) 10K type strain sequencing project: providing services to taxonomists for standard genome sequencing and annotation.</title>
        <authorList>
            <consortium name="The Broad Institute Genomics Platform"/>
            <consortium name="The Broad Institute Genome Sequencing Center for Infectious Disease"/>
            <person name="Wu L."/>
            <person name="Ma J."/>
        </authorList>
    </citation>
    <scope>NUCLEOTIDE SEQUENCE [LARGE SCALE GENOMIC DNA]</scope>
    <source>
        <strain evidence="5">CGMCC 1.10759</strain>
    </source>
</reference>
<dbReference type="SUPFAM" id="SSF53474">
    <property type="entry name" value="alpha/beta-Hydrolases"/>
    <property type="match status" value="1"/>
</dbReference>
<dbReference type="Pfam" id="PF01738">
    <property type="entry name" value="DLH"/>
    <property type="match status" value="1"/>
</dbReference>
<evidence type="ECO:0000256" key="2">
    <source>
        <dbReference type="SAM" id="SignalP"/>
    </source>
</evidence>
<feature type="chain" id="PRO_5045966814" evidence="2">
    <location>
        <begin position="22"/>
        <end position="305"/>
    </location>
</feature>
<dbReference type="InterPro" id="IPR050300">
    <property type="entry name" value="GDXG_lipolytic_enzyme"/>
</dbReference>
<dbReference type="InterPro" id="IPR002925">
    <property type="entry name" value="Dienelactn_hydro"/>
</dbReference>
<keyword evidence="1 4" id="KW-0378">Hydrolase</keyword>
<evidence type="ECO:0000313" key="5">
    <source>
        <dbReference type="Proteomes" id="UP001595904"/>
    </source>
</evidence>
<evidence type="ECO:0000259" key="3">
    <source>
        <dbReference type="Pfam" id="PF01738"/>
    </source>
</evidence>
<name>A0ABV8SZE9_9GAMM</name>
<sequence>MMKTFSAFVLALVCWVATASADDGVPVEPSEVLKLWPGVAPGSEQARHVEKESRNPFGNDIIARNVVSPTLAVYLPAAAKATGTGVIIAPGGGFRFLSMNSEGHDVARWLAARGIAAFVLKYRLVPTPADDAEFRSEVTKWLMGQSGKPVDLDSDARLGINDGLEALKLVRQRAKDWHLAPERIGFMGFSAGAMVTTLTALQAPADGRPAFAAPIYGAAFGTLPSIPVNMPPVFLAYASNDDLVRQPVRAFYDALLVAGQHPELHVYRNGGHGFGLNKHGTSSDFWIEDFYNWLGSLGLTKAGVP</sequence>
<protein>
    <submittedName>
        <fullName evidence="4">Alpha/beta hydrolase</fullName>
    </submittedName>
</protein>
<comment type="caution">
    <text evidence="4">The sequence shown here is derived from an EMBL/GenBank/DDBJ whole genome shotgun (WGS) entry which is preliminary data.</text>
</comment>
<proteinExistence type="predicted"/>
<dbReference type="PANTHER" id="PTHR48081:SF6">
    <property type="entry name" value="PEPTIDASE S9 PROLYL OLIGOPEPTIDASE CATALYTIC DOMAIN-CONTAINING PROTEIN"/>
    <property type="match status" value="1"/>
</dbReference>
<dbReference type="RefSeq" id="WP_380601069.1">
    <property type="nucleotide sequence ID" value="NZ_JBHSDU010000014.1"/>
</dbReference>